<dbReference type="AlphaFoldDB" id="A0A0G0JZN1"/>
<dbReference type="InterPro" id="IPR002123">
    <property type="entry name" value="Plipid/glycerol_acylTrfase"/>
</dbReference>
<dbReference type="SUPFAM" id="SSF69593">
    <property type="entry name" value="Glycerol-3-phosphate (1)-acyltransferase"/>
    <property type="match status" value="1"/>
</dbReference>
<organism evidence="2 3">
    <name type="scientific">Candidatus Nomurabacteria bacterium GW2011_GWB1_37_5</name>
    <dbReference type="NCBI Taxonomy" id="1618742"/>
    <lineage>
        <taxon>Bacteria</taxon>
        <taxon>Candidatus Nomuraibacteriota</taxon>
    </lineage>
</organism>
<gene>
    <name evidence="2" type="ORF">US50_C0070G0004</name>
</gene>
<sequence length="266" mass="30257">MEVIALAEEHLGIILDEGKITAKTTVRELKQMFTNSAIIAEVKLPAWPFTKIGEWLHLLSIKYFLAPLHSFVIKIKYPQKQIPYIKPGSIIIFNHPGILDGVCVVRTLLRQNSSLMVTNSGAYFWTDKTMFAHPLELFVGGIPLYDSGHKLMKVLQTDSDLMERGYNLLFAPQGGLQTSREEKPFKLGIGYIIQQLDCPVHIIKIEGYFDIWPVPAKGFENCGFIDFLPRKRGAVSVKVSAEIKHEWQNMTPIQVTNLLEEKYRDL</sequence>
<protein>
    <submittedName>
        <fullName evidence="2">AMP-dependent synthetase and ligase</fullName>
    </submittedName>
</protein>
<name>A0A0G0JZN1_9BACT</name>
<dbReference type="SMART" id="SM00563">
    <property type="entry name" value="PlsC"/>
    <property type="match status" value="1"/>
</dbReference>
<proteinExistence type="predicted"/>
<evidence type="ECO:0000313" key="2">
    <source>
        <dbReference type="EMBL" id="KKQ33836.1"/>
    </source>
</evidence>
<dbReference type="GO" id="GO:0016746">
    <property type="term" value="F:acyltransferase activity"/>
    <property type="evidence" value="ECO:0007669"/>
    <property type="project" value="InterPro"/>
</dbReference>
<comment type="caution">
    <text evidence="2">The sequence shown here is derived from an EMBL/GenBank/DDBJ whole genome shotgun (WGS) entry which is preliminary data.</text>
</comment>
<feature type="domain" description="Phospholipid/glycerol acyltransferase" evidence="1">
    <location>
        <begin position="89"/>
        <end position="208"/>
    </location>
</feature>
<reference evidence="2 3" key="1">
    <citation type="journal article" date="2015" name="Nature">
        <title>rRNA introns, odd ribosomes, and small enigmatic genomes across a large radiation of phyla.</title>
        <authorList>
            <person name="Brown C.T."/>
            <person name="Hug L.A."/>
            <person name="Thomas B.C."/>
            <person name="Sharon I."/>
            <person name="Castelle C.J."/>
            <person name="Singh A."/>
            <person name="Wilkins M.J."/>
            <person name="Williams K.H."/>
            <person name="Banfield J.F."/>
        </authorList>
    </citation>
    <scope>NUCLEOTIDE SEQUENCE [LARGE SCALE GENOMIC DNA]</scope>
</reference>
<evidence type="ECO:0000313" key="3">
    <source>
        <dbReference type="Proteomes" id="UP000033876"/>
    </source>
</evidence>
<dbReference type="Pfam" id="PF01553">
    <property type="entry name" value="Acyltransferase"/>
    <property type="match status" value="1"/>
</dbReference>
<dbReference type="EMBL" id="LBTF01000070">
    <property type="protein sequence ID" value="KKQ33836.1"/>
    <property type="molecule type" value="Genomic_DNA"/>
</dbReference>
<dbReference type="Proteomes" id="UP000033876">
    <property type="component" value="Unassembled WGS sequence"/>
</dbReference>
<keyword evidence="2" id="KW-0436">Ligase</keyword>
<accession>A0A0G0JZN1</accession>
<dbReference type="GO" id="GO:0016874">
    <property type="term" value="F:ligase activity"/>
    <property type="evidence" value="ECO:0007669"/>
    <property type="project" value="UniProtKB-KW"/>
</dbReference>
<evidence type="ECO:0000259" key="1">
    <source>
        <dbReference type="SMART" id="SM00563"/>
    </source>
</evidence>